<sequence length="111" mass="12566">METEALEYLAQRLEAVAKGPFCEAAVLVRRVIVSTSPALQQYDAEHALYHELWGYVTRALDHEEYDPANEQAVYALESEMAGRVLNFRMQKGWICRSATGPTDFPGINEFL</sequence>
<dbReference type="AlphaFoldDB" id="A0A161XFQ9"/>
<dbReference type="RefSeq" id="WP_063340693.1">
    <property type="nucleotide sequence ID" value="NZ_LUKJ01000002.1"/>
</dbReference>
<comment type="caution">
    <text evidence="1">The sequence shown here is derived from an EMBL/GenBank/DDBJ whole genome shotgun (WGS) entry which is preliminary data.</text>
</comment>
<name>A0A161XFQ9_PSEFL</name>
<protein>
    <submittedName>
        <fullName evidence="1">Uncharacterized protein</fullName>
    </submittedName>
</protein>
<accession>A0A161XFQ9</accession>
<dbReference type="OrthoDB" id="7063990at2"/>
<reference evidence="2" key="1">
    <citation type="submission" date="2016-03" db="EMBL/GenBank/DDBJ databases">
        <authorList>
            <person name="Ray J."/>
            <person name="Price M."/>
            <person name="Deutschbauer A."/>
        </authorList>
    </citation>
    <scope>NUCLEOTIDE SEQUENCE [LARGE SCALE GENOMIC DNA]</scope>
    <source>
        <strain evidence="2">FW300-N1B4</strain>
    </source>
</reference>
<organism evidence="1 2">
    <name type="scientific">Pseudomonas fluorescens</name>
    <dbReference type="NCBI Taxonomy" id="294"/>
    <lineage>
        <taxon>Bacteria</taxon>
        <taxon>Pseudomonadati</taxon>
        <taxon>Pseudomonadota</taxon>
        <taxon>Gammaproteobacteria</taxon>
        <taxon>Pseudomonadales</taxon>
        <taxon>Pseudomonadaceae</taxon>
        <taxon>Pseudomonas</taxon>
    </lineage>
</organism>
<reference evidence="1 2" key="2">
    <citation type="journal article" date="2018" name="Nature">
        <title>Mutant phenotypes for thousands of bacterial genes of unknown function.</title>
        <authorList>
            <person name="Price M.N."/>
            <person name="Wetmore K.M."/>
            <person name="Waters R.J."/>
            <person name="Callaghan M."/>
            <person name="Ray J."/>
            <person name="Liu H."/>
            <person name="Kuehl J.V."/>
            <person name="Melnyk R.A."/>
            <person name="Lamson J.S."/>
            <person name="Suh Y."/>
            <person name="Carlson H.K."/>
            <person name="Esquivel Z."/>
            <person name="Sadeeshkumar H."/>
            <person name="Chakraborty R."/>
            <person name="Zane G.M."/>
            <person name="Rubin B.E."/>
            <person name="Wall J.D."/>
            <person name="Visel A."/>
            <person name="Bristow J."/>
            <person name="Blow M.J."/>
            <person name="Arkin A.P."/>
            <person name="Deutschbauer A.M."/>
        </authorList>
    </citation>
    <scope>NUCLEOTIDE SEQUENCE [LARGE SCALE GENOMIC DNA]</scope>
    <source>
        <strain evidence="1 2">FW300-N1B4</strain>
    </source>
</reference>
<dbReference type="Proteomes" id="UP000076489">
    <property type="component" value="Unassembled WGS sequence"/>
</dbReference>
<evidence type="ECO:0000313" key="2">
    <source>
        <dbReference type="Proteomes" id="UP000076489"/>
    </source>
</evidence>
<evidence type="ECO:0000313" key="1">
    <source>
        <dbReference type="EMBL" id="KZN20648.1"/>
    </source>
</evidence>
<dbReference type="EMBL" id="LUKJ01000002">
    <property type="protein sequence ID" value="KZN20648.1"/>
    <property type="molecule type" value="Genomic_DNA"/>
</dbReference>
<gene>
    <name evidence="1" type="ORF">A1D17_03660</name>
</gene>
<proteinExistence type="predicted"/>